<keyword evidence="2" id="KW-0677">Repeat</keyword>
<keyword evidence="5" id="KW-1185">Reference proteome</keyword>
<dbReference type="Proteomes" id="UP000030645">
    <property type="component" value="Unassembled WGS sequence"/>
</dbReference>
<evidence type="ECO:0000313" key="4">
    <source>
        <dbReference type="EMBL" id="EXB28572.1"/>
    </source>
</evidence>
<reference evidence="5" key="1">
    <citation type="submission" date="2013-01" db="EMBL/GenBank/DDBJ databases">
        <title>Draft Genome Sequence of a Mulberry Tree, Morus notabilis C.K. Schneid.</title>
        <authorList>
            <person name="He N."/>
            <person name="Zhao S."/>
        </authorList>
    </citation>
    <scope>NUCLEOTIDE SEQUENCE</scope>
</reference>
<protein>
    <recommendedName>
        <fullName evidence="6">Pentatricopeptide repeat-containing protein</fullName>
    </recommendedName>
</protein>
<dbReference type="GO" id="GO:0005739">
    <property type="term" value="C:mitochondrion"/>
    <property type="evidence" value="ECO:0007669"/>
    <property type="project" value="TreeGrafter"/>
</dbReference>
<organism evidence="4 5">
    <name type="scientific">Morus notabilis</name>
    <dbReference type="NCBI Taxonomy" id="981085"/>
    <lineage>
        <taxon>Eukaryota</taxon>
        <taxon>Viridiplantae</taxon>
        <taxon>Streptophyta</taxon>
        <taxon>Embryophyta</taxon>
        <taxon>Tracheophyta</taxon>
        <taxon>Spermatophyta</taxon>
        <taxon>Magnoliopsida</taxon>
        <taxon>eudicotyledons</taxon>
        <taxon>Gunneridae</taxon>
        <taxon>Pentapetalae</taxon>
        <taxon>rosids</taxon>
        <taxon>fabids</taxon>
        <taxon>Rosales</taxon>
        <taxon>Moraceae</taxon>
        <taxon>Moreae</taxon>
        <taxon>Morus</taxon>
    </lineage>
</organism>
<dbReference type="eggNOG" id="KOG4197">
    <property type="taxonomic scope" value="Eukaryota"/>
</dbReference>
<dbReference type="Gene3D" id="1.25.40.10">
    <property type="entry name" value="Tetratricopeptide repeat domain"/>
    <property type="match status" value="2"/>
</dbReference>
<dbReference type="PROSITE" id="PS51375">
    <property type="entry name" value="PPR"/>
    <property type="match status" value="1"/>
</dbReference>
<sequence>MNNTRRVISSATARRVGRQLSEPAAPPGHGECLYRRLSGVKATGGSIRKMLNEYVMEGNVVLNYDLWRCLKELRKLRKNTVCDDYDVECVEIMEWMGVRKINYSLTDHARRLDLISKTKGIAAAENYMSNLPPSAKNKFSYGALLNCYCVETMEDKALVELFRKMEKSGFISNAFPFANLMTMYMKMGKSENVPVLVQGMIKRNVYPSTYVYNVLMQSYASLNDIPGVERVLAEIEILDESKCNWTIYSNLATIYMKAGLLEKATVALRKVECELKPGPREAYHFLLSLYAGIGQLSHVNRVWKTLNEVYPTCNNMSYLVILQALSKLDDFEGMRKCFKEWESSHSYHDIRFRNVVIGAYLRHGMDKEAKLLSEDTEKRFKGPFVKSREEFTFFFLESHRTDLALSYLDDNVFEAKDGGWHPPPSLVNAFLNCFEVEKDVPSAERLLNILKPFR</sequence>
<feature type="repeat" description="PPR" evidence="3">
    <location>
        <begin position="137"/>
        <end position="172"/>
    </location>
</feature>
<name>W9QJU1_9ROSA</name>
<proteinExistence type="inferred from homology"/>
<dbReference type="Pfam" id="PF13812">
    <property type="entry name" value="PPR_3"/>
    <property type="match status" value="1"/>
</dbReference>
<evidence type="ECO:0000256" key="3">
    <source>
        <dbReference type="PROSITE-ProRule" id="PRU00708"/>
    </source>
</evidence>
<evidence type="ECO:0000256" key="2">
    <source>
        <dbReference type="ARBA" id="ARBA00022737"/>
    </source>
</evidence>
<dbReference type="GO" id="GO:0003729">
    <property type="term" value="F:mRNA binding"/>
    <property type="evidence" value="ECO:0007669"/>
    <property type="project" value="UniProtKB-ARBA"/>
</dbReference>
<dbReference type="InterPro" id="IPR002885">
    <property type="entry name" value="PPR_rpt"/>
</dbReference>
<dbReference type="PANTHER" id="PTHR45717:SF8">
    <property type="entry name" value="OS01G0301000 PROTEIN"/>
    <property type="match status" value="1"/>
</dbReference>
<dbReference type="PANTHER" id="PTHR45717">
    <property type="entry name" value="OS12G0527900 PROTEIN"/>
    <property type="match status" value="1"/>
</dbReference>
<accession>W9QJU1</accession>
<evidence type="ECO:0008006" key="6">
    <source>
        <dbReference type="Google" id="ProtNLM"/>
    </source>
</evidence>
<dbReference type="AlphaFoldDB" id="W9QJU1"/>
<dbReference type="EMBL" id="KE343391">
    <property type="protein sequence ID" value="EXB28572.1"/>
    <property type="molecule type" value="Genomic_DNA"/>
</dbReference>
<evidence type="ECO:0000313" key="5">
    <source>
        <dbReference type="Proteomes" id="UP000030645"/>
    </source>
</evidence>
<dbReference type="SUPFAM" id="SSF48452">
    <property type="entry name" value="TPR-like"/>
    <property type="match status" value="1"/>
</dbReference>
<dbReference type="InterPro" id="IPR011990">
    <property type="entry name" value="TPR-like_helical_dom_sf"/>
</dbReference>
<evidence type="ECO:0000256" key="1">
    <source>
        <dbReference type="ARBA" id="ARBA00007626"/>
    </source>
</evidence>
<comment type="similarity">
    <text evidence="1">Belongs to the PPR family. P subfamily.</text>
</comment>
<gene>
    <name evidence="4" type="ORF">L484_009731</name>
</gene>